<sequence>MPGAGCAPFDKLRAPDIFALLRYQNEPKSFSLSPRAQTSWPKANLVCAGTRIRTWGAVRHRFYRPTSLTT</sequence>
<accession>A0A0G1XEB1</accession>
<dbReference type="AlphaFoldDB" id="A0A0G1XEB1"/>
<dbReference type="Proteomes" id="UP000034637">
    <property type="component" value="Unassembled WGS sequence"/>
</dbReference>
<protein>
    <submittedName>
        <fullName evidence="1">Uncharacterized protein</fullName>
    </submittedName>
</protein>
<organism evidence="1 2">
    <name type="scientific">Candidatus Amesbacteria bacterium GW2011_GWA1_48_9</name>
    <dbReference type="NCBI Taxonomy" id="1618355"/>
    <lineage>
        <taxon>Bacteria</taxon>
        <taxon>Candidatus Amesiibacteriota</taxon>
    </lineage>
</organism>
<proteinExistence type="predicted"/>
<comment type="caution">
    <text evidence="1">The sequence shown here is derived from an EMBL/GenBank/DDBJ whole genome shotgun (WGS) entry which is preliminary data.</text>
</comment>
<evidence type="ECO:0000313" key="1">
    <source>
        <dbReference type="EMBL" id="KKW00917.1"/>
    </source>
</evidence>
<gene>
    <name evidence="1" type="ORF">UY33_C0003G0045</name>
</gene>
<evidence type="ECO:0000313" key="2">
    <source>
        <dbReference type="Proteomes" id="UP000034637"/>
    </source>
</evidence>
<dbReference type="EMBL" id="LCPP01000003">
    <property type="protein sequence ID" value="KKW00917.1"/>
    <property type="molecule type" value="Genomic_DNA"/>
</dbReference>
<name>A0A0G1XEB1_9BACT</name>
<reference evidence="1 2" key="1">
    <citation type="journal article" date="2015" name="Nature">
        <title>rRNA introns, odd ribosomes, and small enigmatic genomes across a large radiation of phyla.</title>
        <authorList>
            <person name="Brown C.T."/>
            <person name="Hug L.A."/>
            <person name="Thomas B.C."/>
            <person name="Sharon I."/>
            <person name="Castelle C.J."/>
            <person name="Singh A."/>
            <person name="Wilkins M.J."/>
            <person name="Williams K.H."/>
            <person name="Banfield J.F."/>
        </authorList>
    </citation>
    <scope>NUCLEOTIDE SEQUENCE [LARGE SCALE GENOMIC DNA]</scope>
</reference>